<gene>
    <name evidence="1" type="ORF">RF11_03007</name>
</gene>
<name>A0A0C2MLS6_THEKT</name>
<dbReference type="Proteomes" id="UP000031668">
    <property type="component" value="Unassembled WGS sequence"/>
</dbReference>
<dbReference type="EMBL" id="JWZT01002953">
    <property type="protein sequence ID" value="KII68126.1"/>
    <property type="molecule type" value="Genomic_DNA"/>
</dbReference>
<sequence>MNEPDLDLMKSKIFPEFKIMSDLVSSVKEDTFLEDIICAYMIQTRIFRPADIHECKIFVAIWDILRDVGPEKTDLMKTCKICIPEIIEWVKVRFDVNSCRMEMKPRNNTNFLHLWSRIYGLLSSQEYQRVTTIGSG</sequence>
<dbReference type="AlphaFoldDB" id="A0A0C2MLS6"/>
<keyword evidence="2" id="KW-1185">Reference proteome</keyword>
<reference evidence="1 2" key="1">
    <citation type="journal article" date="2014" name="Genome Biol. Evol.">
        <title>The genome of the myxosporean Thelohanellus kitauei shows adaptations to nutrient acquisition within its fish host.</title>
        <authorList>
            <person name="Yang Y."/>
            <person name="Xiong J."/>
            <person name="Zhou Z."/>
            <person name="Huo F."/>
            <person name="Miao W."/>
            <person name="Ran C."/>
            <person name="Liu Y."/>
            <person name="Zhang J."/>
            <person name="Feng J."/>
            <person name="Wang M."/>
            <person name="Wang M."/>
            <person name="Wang L."/>
            <person name="Yao B."/>
        </authorList>
    </citation>
    <scope>NUCLEOTIDE SEQUENCE [LARGE SCALE GENOMIC DNA]</scope>
    <source>
        <strain evidence="1">Wuqing</strain>
    </source>
</reference>
<protein>
    <submittedName>
        <fullName evidence="1">Uncharacterized protein</fullName>
    </submittedName>
</protein>
<comment type="caution">
    <text evidence="1">The sequence shown here is derived from an EMBL/GenBank/DDBJ whole genome shotgun (WGS) entry which is preliminary data.</text>
</comment>
<evidence type="ECO:0000313" key="2">
    <source>
        <dbReference type="Proteomes" id="UP000031668"/>
    </source>
</evidence>
<proteinExistence type="predicted"/>
<accession>A0A0C2MLS6</accession>
<evidence type="ECO:0000313" key="1">
    <source>
        <dbReference type="EMBL" id="KII68126.1"/>
    </source>
</evidence>
<organism evidence="1 2">
    <name type="scientific">Thelohanellus kitauei</name>
    <name type="common">Myxosporean</name>
    <dbReference type="NCBI Taxonomy" id="669202"/>
    <lineage>
        <taxon>Eukaryota</taxon>
        <taxon>Metazoa</taxon>
        <taxon>Cnidaria</taxon>
        <taxon>Myxozoa</taxon>
        <taxon>Myxosporea</taxon>
        <taxon>Bivalvulida</taxon>
        <taxon>Platysporina</taxon>
        <taxon>Myxobolidae</taxon>
        <taxon>Thelohanellus</taxon>
    </lineage>
</organism>